<dbReference type="PANTHER" id="PTHR43404">
    <property type="entry name" value="LIPOPOLYSACCHARIDE CHOLINEPHOSPHOTRANSFERASE LICD"/>
    <property type="match status" value="1"/>
</dbReference>
<evidence type="ECO:0000313" key="3">
    <source>
        <dbReference type="Proteomes" id="UP001060164"/>
    </source>
</evidence>
<feature type="domain" description="LicD/FKTN/FKRP nucleotidyltransferase" evidence="1">
    <location>
        <begin position="28"/>
        <end position="256"/>
    </location>
</feature>
<evidence type="ECO:0000259" key="1">
    <source>
        <dbReference type="Pfam" id="PF04991"/>
    </source>
</evidence>
<accession>A0ABY5VER1</accession>
<reference evidence="2" key="1">
    <citation type="journal article" date="2022" name="Cell">
        <title>Design, construction, and in vivo augmentation of a complex gut microbiome.</title>
        <authorList>
            <person name="Cheng A.G."/>
            <person name="Ho P.Y."/>
            <person name="Aranda-Diaz A."/>
            <person name="Jain S."/>
            <person name="Yu F.B."/>
            <person name="Meng X."/>
            <person name="Wang M."/>
            <person name="Iakiviak M."/>
            <person name="Nagashima K."/>
            <person name="Zhao A."/>
            <person name="Murugkar P."/>
            <person name="Patil A."/>
            <person name="Atabakhsh K."/>
            <person name="Weakley A."/>
            <person name="Yan J."/>
            <person name="Brumbaugh A.R."/>
            <person name="Higginbottom S."/>
            <person name="Dimas A."/>
            <person name="Shiver A.L."/>
            <person name="Deutschbauer A."/>
            <person name="Neff N."/>
            <person name="Sonnenburg J.L."/>
            <person name="Huang K.C."/>
            <person name="Fischbach M.A."/>
        </authorList>
    </citation>
    <scope>NUCLEOTIDE SEQUENCE</scope>
    <source>
        <strain evidence="2">DSM 19829</strain>
    </source>
</reference>
<dbReference type="EMBL" id="CP102290">
    <property type="protein sequence ID" value="UWP58416.1"/>
    <property type="molecule type" value="Genomic_DNA"/>
</dbReference>
<dbReference type="InterPro" id="IPR052942">
    <property type="entry name" value="LPS_cholinephosphotransferase"/>
</dbReference>
<dbReference type="RefSeq" id="WP_083963221.1">
    <property type="nucleotide sequence ID" value="NZ_CP102290.1"/>
</dbReference>
<dbReference type="Proteomes" id="UP001060164">
    <property type="component" value="Chromosome"/>
</dbReference>
<evidence type="ECO:0000313" key="2">
    <source>
        <dbReference type="EMBL" id="UWP58416.1"/>
    </source>
</evidence>
<sequence length="282" mass="33473">MMIQYTEEDYRKIRKYSMETLKEFIRICAKHELTYFAISGTAIGAVRHQGFIPWDDDMDVGMLREDYDRFVAIAKVEMDEKYELYSAPLQKRVQGFYLQMFPKGSVFMTKWNQRWPLHPGIKLDIFPYDNVPASGRKRAGLYRSLRFWNRLYIIKNTGVPYFEGNGLKVKLVRAACRLGYYIMKPGPSVDRIVSRYEELMQKYAGTSGYYTILDDMNPDLWVIKKDELFPLRRERFEDVWINLPAENDAMLRRQYGDYMQLPPEDERGGHEIVKLVFPEEQE</sequence>
<proteinExistence type="predicted"/>
<name>A0ABY5VER1_9FIRM</name>
<keyword evidence="3" id="KW-1185">Reference proteome</keyword>
<organism evidence="2 3">
    <name type="scientific">Ruminococcus gauvreauii</name>
    <dbReference type="NCBI Taxonomy" id="438033"/>
    <lineage>
        <taxon>Bacteria</taxon>
        <taxon>Bacillati</taxon>
        <taxon>Bacillota</taxon>
        <taxon>Clostridia</taxon>
        <taxon>Eubacteriales</taxon>
        <taxon>Oscillospiraceae</taxon>
        <taxon>Ruminococcus</taxon>
    </lineage>
</organism>
<dbReference type="Pfam" id="PF04991">
    <property type="entry name" value="LicD"/>
    <property type="match status" value="1"/>
</dbReference>
<gene>
    <name evidence="2" type="ORF">NQ502_13615</name>
</gene>
<protein>
    <submittedName>
        <fullName evidence="2">LicD family protein</fullName>
    </submittedName>
</protein>
<dbReference type="InterPro" id="IPR007074">
    <property type="entry name" value="LicD/FKTN/FKRP_NTP_transf"/>
</dbReference>
<dbReference type="PANTHER" id="PTHR43404:SF2">
    <property type="entry name" value="LIPOPOLYSACCHARIDE CHOLINEPHOSPHOTRANSFERASE LICD"/>
    <property type="match status" value="1"/>
</dbReference>